<evidence type="ECO:0000256" key="1">
    <source>
        <dbReference type="SAM" id="MobiDB-lite"/>
    </source>
</evidence>
<accession>A0A0C3PG66</accession>
<feature type="region of interest" description="Disordered" evidence="1">
    <location>
        <begin position="20"/>
        <end position="83"/>
    </location>
</feature>
<name>A0A0C3PG66_PISTI</name>
<keyword evidence="3" id="KW-1185">Reference proteome</keyword>
<sequence>MSSSVKRTLAEEEFATRCAPEWQRSDGLPSDLAARIRNASMRGRKNVTEGYRSPPSSSETPYSSPVKASSSSTTVANSPPTSNEVLHQVFSSALGVYTPLPSPSKRRRSRVDLDDEDSDVSPVNGQSEDRDEAMGEISGDEEEMEVERPVKPLRRSGRSAKKEVSPPMPNPLRCPGMSNDAPLVASNSTPQPRHWVSICFQKAVDPIL</sequence>
<dbReference type="OrthoDB" id="4072855at2759"/>
<reference evidence="2 3" key="1">
    <citation type="submission" date="2014-04" db="EMBL/GenBank/DDBJ databases">
        <authorList>
            <consortium name="DOE Joint Genome Institute"/>
            <person name="Kuo A."/>
            <person name="Kohler A."/>
            <person name="Costa M.D."/>
            <person name="Nagy L.G."/>
            <person name="Floudas D."/>
            <person name="Copeland A."/>
            <person name="Barry K.W."/>
            <person name="Cichocki N."/>
            <person name="Veneault-Fourrey C."/>
            <person name="LaButti K."/>
            <person name="Lindquist E.A."/>
            <person name="Lipzen A."/>
            <person name="Lundell T."/>
            <person name="Morin E."/>
            <person name="Murat C."/>
            <person name="Sun H."/>
            <person name="Tunlid A."/>
            <person name="Henrissat B."/>
            <person name="Grigoriev I.V."/>
            <person name="Hibbett D.S."/>
            <person name="Martin F."/>
            <person name="Nordberg H.P."/>
            <person name="Cantor M.N."/>
            <person name="Hua S.X."/>
        </authorList>
    </citation>
    <scope>NUCLEOTIDE SEQUENCE [LARGE SCALE GENOMIC DNA]</scope>
    <source>
        <strain evidence="2 3">Marx 270</strain>
    </source>
</reference>
<dbReference type="AlphaFoldDB" id="A0A0C3PG66"/>
<evidence type="ECO:0000313" key="2">
    <source>
        <dbReference type="EMBL" id="KIO12945.1"/>
    </source>
</evidence>
<evidence type="ECO:0000313" key="3">
    <source>
        <dbReference type="Proteomes" id="UP000054217"/>
    </source>
</evidence>
<gene>
    <name evidence="2" type="ORF">M404DRAFT_703066</name>
</gene>
<feature type="region of interest" description="Disordered" evidence="1">
    <location>
        <begin position="95"/>
        <end position="191"/>
    </location>
</feature>
<organism evidence="2 3">
    <name type="scientific">Pisolithus tinctorius Marx 270</name>
    <dbReference type="NCBI Taxonomy" id="870435"/>
    <lineage>
        <taxon>Eukaryota</taxon>
        <taxon>Fungi</taxon>
        <taxon>Dikarya</taxon>
        <taxon>Basidiomycota</taxon>
        <taxon>Agaricomycotina</taxon>
        <taxon>Agaricomycetes</taxon>
        <taxon>Agaricomycetidae</taxon>
        <taxon>Boletales</taxon>
        <taxon>Sclerodermatineae</taxon>
        <taxon>Pisolithaceae</taxon>
        <taxon>Pisolithus</taxon>
    </lineage>
</organism>
<reference evidence="3" key="2">
    <citation type="submission" date="2015-01" db="EMBL/GenBank/DDBJ databases">
        <title>Evolutionary Origins and Diversification of the Mycorrhizal Mutualists.</title>
        <authorList>
            <consortium name="DOE Joint Genome Institute"/>
            <consortium name="Mycorrhizal Genomics Consortium"/>
            <person name="Kohler A."/>
            <person name="Kuo A."/>
            <person name="Nagy L.G."/>
            <person name="Floudas D."/>
            <person name="Copeland A."/>
            <person name="Barry K.W."/>
            <person name="Cichocki N."/>
            <person name="Veneault-Fourrey C."/>
            <person name="LaButti K."/>
            <person name="Lindquist E.A."/>
            <person name="Lipzen A."/>
            <person name="Lundell T."/>
            <person name="Morin E."/>
            <person name="Murat C."/>
            <person name="Riley R."/>
            <person name="Ohm R."/>
            <person name="Sun H."/>
            <person name="Tunlid A."/>
            <person name="Henrissat B."/>
            <person name="Grigoriev I.V."/>
            <person name="Hibbett D.S."/>
            <person name="Martin F."/>
        </authorList>
    </citation>
    <scope>NUCLEOTIDE SEQUENCE [LARGE SCALE GENOMIC DNA]</scope>
    <source>
        <strain evidence="3">Marx 270</strain>
    </source>
</reference>
<feature type="compositionally biased region" description="Low complexity" evidence="1">
    <location>
        <begin position="53"/>
        <end position="83"/>
    </location>
</feature>
<dbReference type="HOGENOM" id="CLU_114633_0_0_1"/>
<dbReference type="InParanoid" id="A0A0C3PG66"/>
<dbReference type="EMBL" id="KN831947">
    <property type="protein sequence ID" value="KIO12945.1"/>
    <property type="molecule type" value="Genomic_DNA"/>
</dbReference>
<dbReference type="Proteomes" id="UP000054217">
    <property type="component" value="Unassembled WGS sequence"/>
</dbReference>
<proteinExistence type="predicted"/>
<protein>
    <submittedName>
        <fullName evidence="2">Uncharacterized protein</fullName>
    </submittedName>
</protein>